<comment type="caution">
    <text evidence="1">The sequence shown here is derived from an EMBL/GenBank/DDBJ whole genome shotgun (WGS) entry which is preliminary data.</text>
</comment>
<reference evidence="1 2" key="1">
    <citation type="submission" date="2016-05" db="EMBL/GenBank/DDBJ databases">
        <title>Microbial solvent formation.</title>
        <authorList>
            <person name="Poehlein A."/>
            <person name="Montoya Solano J.D."/>
            <person name="Flitsch S."/>
            <person name="Krabben P."/>
            <person name="Duerre P."/>
            <person name="Daniel R."/>
        </authorList>
    </citation>
    <scope>NUCLEOTIDE SEQUENCE [LARGE SCALE GENOMIC DNA]</scope>
    <source>
        <strain evidence="1 2">DSM 2619</strain>
    </source>
</reference>
<name>A0A1S8TBA2_9CLOT</name>
<dbReference type="Proteomes" id="UP000190890">
    <property type="component" value="Unassembled WGS sequence"/>
</dbReference>
<sequence>MAIVIKNLPASVRGLVTLASMLNTVLITAANKKNKVNHENIFDKLSVVDECFLERYKASTNVIGIIARVRVSLTIVV</sequence>
<accession>A0A1S8TBA2</accession>
<protein>
    <submittedName>
        <fullName evidence="1">Uncharacterized protein</fullName>
    </submittedName>
</protein>
<keyword evidence="2" id="KW-1185">Reference proteome</keyword>
<evidence type="ECO:0000313" key="1">
    <source>
        <dbReference type="EMBL" id="OOM74894.1"/>
    </source>
</evidence>
<proteinExistence type="predicted"/>
<gene>
    <name evidence="1" type="ORF">CLPUN_36210</name>
</gene>
<organism evidence="1 2">
    <name type="scientific">Clostridium puniceum</name>
    <dbReference type="NCBI Taxonomy" id="29367"/>
    <lineage>
        <taxon>Bacteria</taxon>
        <taxon>Bacillati</taxon>
        <taxon>Bacillota</taxon>
        <taxon>Clostridia</taxon>
        <taxon>Eubacteriales</taxon>
        <taxon>Clostridiaceae</taxon>
        <taxon>Clostridium</taxon>
    </lineage>
</organism>
<dbReference type="EMBL" id="LZZM01000192">
    <property type="protein sequence ID" value="OOM74894.1"/>
    <property type="molecule type" value="Genomic_DNA"/>
</dbReference>
<evidence type="ECO:0000313" key="2">
    <source>
        <dbReference type="Proteomes" id="UP000190890"/>
    </source>
</evidence>
<dbReference type="AlphaFoldDB" id="A0A1S8TBA2"/>